<organism evidence="2">
    <name type="scientific">Siphoviridae sp. ct3pR10</name>
    <dbReference type="NCBI Taxonomy" id="2826284"/>
    <lineage>
        <taxon>Viruses</taxon>
        <taxon>Duplodnaviria</taxon>
        <taxon>Heunggongvirae</taxon>
        <taxon>Uroviricota</taxon>
        <taxon>Caudoviricetes</taxon>
    </lineage>
</organism>
<protein>
    <submittedName>
        <fullName evidence="2">Nucleoid-associated protein</fullName>
    </submittedName>
</protein>
<name>A0A8S5LX72_9CAUD</name>
<evidence type="ECO:0000313" key="2">
    <source>
        <dbReference type="EMBL" id="DAD74403.1"/>
    </source>
</evidence>
<feature type="compositionally biased region" description="Basic and acidic residues" evidence="1">
    <location>
        <begin position="153"/>
        <end position="165"/>
    </location>
</feature>
<dbReference type="EMBL" id="BK014759">
    <property type="protein sequence ID" value="DAD74403.1"/>
    <property type="molecule type" value="Genomic_DNA"/>
</dbReference>
<sequence length="766" mass="80522">MTTANRVVPDRYGVINIGKLKENLVTEVSLPAPGFSGGSYAVLLKRPKEEQPYPVSARHDGNSLVWTVQTADTAIAGMGKLECRWYGDNGEVAKSETYMVRIKDGLSDPTEAPEAWAGFMQQVSQDAGRAESAADNAAKTLKKLEDGIASGDFRGEKGEKGEKGDTGPQGPQGEHGPAGDTTAAAAAAEAAKQAAQEAQKAAEASAGSAAQAAESVGGLADDLEAAQKDIAKMKRAIQFQTELNKGQTWDFETDTQDAYQRQVPSGAKAGAVMAVGGKTVGWNQIADDYGKTLINKLLYFPKGQTITAGHKYLIAYDATAEQAGMQTQVIFYVNENGKILQAGSVSSTAAGHQKGIAVATKSGISTLADGIPGSACMYVYQPNGGVDNIKVIDLTLMFGSGNEPTDTSDPRIAQIEAYAAAHPEYNAGELVSALVDEVRVAGKNVAEPISAFSKSGVTMSVDKDGVYHFSGTATAVVGATSKQFALPSGTYTVSVESALPANVYVSISSILKLMVGPNTVKTGNWEGGTAYVYLYIGKGVIMDNVSIAFQVERGSTHTAYVPYQQPSTYPIPAAVQSLPGYGWSAGSVANTVERTDNGWQYVQRVGSVDLGTLDWYDGSTGTSARRMVTRQPPDNVKIPQESSVLSNLLCTKYAPVTPDDTWPCVKEGIALNKANAEVLVYDSAFATAESLAAFKAHVTGVPLYYELATPITTDITALMGDSLAPFAAEAGGSITMHHPKADEGFAIDVPAKIQYITKLSEVSANG</sequence>
<evidence type="ECO:0000256" key="1">
    <source>
        <dbReference type="SAM" id="MobiDB-lite"/>
    </source>
</evidence>
<feature type="region of interest" description="Disordered" evidence="1">
    <location>
        <begin position="143"/>
        <end position="199"/>
    </location>
</feature>
<accession>A0A8S5LX72</accession>
<dbReference type="Gene3D" id="1.20.5.320">
    <property type="entry name" value="6-Phosphogluconate Dehydrogenase, domain 3"/>
    <property type="match status" value="1"/>
</dbReference>
<proteinExistence type="predicted"/>
<reference evidence="2" key="1">
    <citation type="journal article" date="2021" name="Proc. Natl. Acad. Sci. U.S.A.">
        <title>A Catalog of Tens of Thousands of Viruses from Human Metagenomes Reveals Hidden Associations with Chronic Diseases.</title>
        <authorList>
            <person name="Tisza M.J."/>
            <person name="Buck C.B."/>
        </authorList>
    </citation>
    <scope>NUCLEOTIDE SEQUENCE</scope>
    <source>
        <strain evidence="2">Ct3pR10</strain>
    </source>
</reference>
<feature type="compositionally biased region" description="Low complexity" evidence="1">
    <location>
        <begin position="183"/>
        <end position="199"/>
    </location>
</feature>